<sequence>MVIDFSASWCAPCRSMEPTIQEYASKYTDVEFVKIDVDELMIILSKLTHLAKSLTPVGTGESRRLESGKNFSCRNPFGKVGQNGVSTRGHIRKN</sequence>
<dbReference type="InterPro" id="IPR036249">
    <property type="entry name" value="Thioredoxin-like_sf"/>
</dbReference>
<protein>
    <recommendedName>
        <fullName evidence="1">Thioredoxin domain-containing protein</fullName>
    </recommendedName>
</protein>
<keyword evidence="3" id="KW-1185">Reference proteome</keyword>
<evidence type="ECO:0000313" key="2">
    <source>
        <dbReference type="EMBL" id="KAF7123276.1"/>
    </source>
</evidence>
<dbReference type="PROSITE" id="PS00194">
    <property type="entry name" value="THIOREDOXIN_1"/>
    <property type="match status" value="1"/>
</dbReference>
<dbReference type="InterPro" id="IPR017937">
    <property type="entry name" value="Thioredoxin_CS"/>
</dbReference>
<proteinExistence type="predicted"/>
<evidence type="ECO:0000259" key="1">
    <source>
        <dbReference type="Pfam" id="PF00085"/>
    </source>
</evidence>
<dbReference type="AlphaFoldDB" id="A0A834L8P6"/>
<dbReference type="CDD" id="cd02947">
    <property type="entry name" value="TRX_family"/>
    <property type="match status" value="1"/>
</dbReference>
<dbReference type="SUPFAM" id="SSF52833">
    <property type="entry name" value="Thioredoxin-like"/>
    <property type="match status" value="1"/>
</dbReference>
<dbReference type="InterPro" id="IPR013766">
    <property type="entry name" value="Thioredoxin_domain"/>
</dbReference>
<dbReference type="Proteomes" id="UP000626092">
    <property type="component" value="Unassembled WGS sequence"/>
</dbReference>
<dbReference type="Pfam" id="PF00085">
    <property type="entry name" value="Thioredoxin"/>
    <property type="match status" value="1"/>
</dbReference>
<reference evidence="2" key="1">
    <citation type="submission" date="2019-11" db="EMBL/GenBank/DDBJ databases">
        <authorList>
            <person name="Liu Y."/>
            <person name="Hou J."/>
            <person name="Li T.-Q."/>
            <person name="Guan C.-H."/>
            <person name="Wu X."/>
            <person name="Wu H.-Z."/>
            <person name="Ling F."/>
            <person name="Zhang R."/>
            <person name="Shi X.-G."/>
            <person name="Ren J.-P."/>
            <person name="Chen E.-F."/>
            <person name="Sun J.-M."/>
        </authorList>
    </citation>
    <scope>NUCLEOTIDE SEQUENCE</scope>
    <source>
        <strain evidence="2">Adult_tree_wgs_1</strain>
        <tissue evidence="2">Leaves</tissue>
    </source>
</reference>
<evidence type="ECO:0000313" key="3">
    <source>
        <dbReference type="Proteomes" id="UP000626092"/>
    </source>
</evidence>
<organism evidence="2 3">
    <name type="scientific">Rhododendron simsii</name>
    <name type="common">Sims's rhododendron</name>
    <dbReference type="NCBI Taxonomy" id="118357"/>
    <lineage>
        <taxon>Eukaryota</taxon>
        <taxon>Viridiplantae</taxon>
        <taxon>Streptophyta</taxon>
        <taxon>Embryophyta</taxon>
        <taxon>Tracheophyta</taxon>
        <taxon>Spermatophyta</taxon>
        <taxon>Magnoliopsida</taxon>
        <taxon>eudicotyledons</taxon>
        <taxon>Gunneridae</taxon>
        <taxon>Pentapetalae</taxon>
        <taxon>asterids</taxon>
        <taxon>Ericales</taxon>
        <taxon>Ericaceae</taxon>
        <taxon>Ericoideae</taxon>
        <taxon>Rhodoreae</taxon>
        <taxon>Rhododendron</taxon>
    </lineage>
</organism>
<comment type="caution">
    <text evidence="2">The sequence shown here is derived from an EMBL/GenBank/DDBJ whole genome shotgun (WGS) entry which is preliminary data.</text>
</comment>
<accession>A0A834L8P6</accession>
<name>A0A834L8P6_RHOSS</name>
<dbReference type="PANTHER" id="PTHR10438:SF463">
    <property type="entry name" value="THIOREDOXIN"/>
    <property type="match status" value="1"/>
</dbReference>
<dbReference type="EMBL" id="WJXA01000012">
    <property type="protein sequence ID" value="KAF7123276.1"/>
    <property type="molecule type" value="Genomic_DNA"/>
</dbReference>
<dbReference type="InterPro" id="IPR050620">
    <property type="entry name" value="Thioredoxin_H-type-like"/>
</dbReference>
<feature type="domain" description="Thioredoxin" evidence="1">
    <location>
        <begin position="1"/>
        <end position="41"/>
    </location>
</feature>
<dbReference type="Gene3D" id="3.40.30.10">
    <property type="entry name" value="Glutaredoxin"/>
    <property type="match status" value="1"/>
</dbReference>
<dbReference type="OrthoDB" id="2121326at2759"/>
<dbReference type="PANTHER" id="PTHR10438">
    <property type="entry name" value="THIOREDOXIN"/>
    <property type="match status" value="1"/>
</dbReference>
<gene>
    <name evidence="2" type="ORF">RHSIM_Rhsim12G0056100</name>
</gene>